<feature type="compositionally biased region" description="Low complexity" evidence="1">
    <location>
        <begin position="32"/>
        <end position="44"/>
    </location>
</feature>
<evidence type="ECO:0000313" key="3">
    <source>
        <dbReference type="Proteomes" id="UP000192445"/>
    </source>
</evidence>
<dbReference type="EMBL" id="CP020570">
    <property type="protein sequence ID" value="ARF64057.1"/>
    <property type="molecule type" value="Genomic_DNA"/>
</dbReference>
<protein>
    <submittedName>
        <fullName evidence="2">Uncharacterized protein</fullName>
    </submittedName>
</protein>
<evidence type="ECO:0000256" key="1">
    <source>
        <dbReference type="SAM" id="MobiDB-lite"/>
    </source>
</evidence>
<dbReference type="Proteomes" id="UP000192445">
    <property type="component" value="Chromosome"/>
</dbReference>
<reference evidence="2 3" key="1">
    <citation type="submission" date="2017-03" db="EMBL/GenBank/DDBJ databases">
        <title>Complete Genome Sequence of a natural compounds producer, Streptomyces violaceus S21.</title>
        <authorList>
            <person name="Zhong C."/>
            <person name="Zhao Z."/>
            <person name="Fu J."/>
            <person name="Zong G."/>
            <person name="Qin R."/>
            <person name="Cao G."/>
        </authorList>
    </citation>
    <scope>NUCLEOTIDE SEQUENCE [LARGE SCALE GENOMIC DNA]</scope>
    <source>
        <strain evidence="2 3">S21</strain>
    </source>
</reference>
<feature type="region of interest" description="Disordered" evidence="1">
    <location>
        <begin position="1"/>
        <end position="119"/>
    </location>
</feature>
<dbReference type="AlphaFoldDB" id="A0A1V0UG05"/>
<organism evidence="2 3">
    <name type="scientific">Streptomyces violaceoruber</name>
    <dbReference type="NCBI Taxonomy" id="1935"/>
    <lineage>
        <taxon>Bacteria</taxon>
        <taxon>Bacillati</taxon>
        <taxon>Actinomycetota</taxon>
        <taxon>Actinomycetes</taxon>
        <taxon>Kitasatosporales</taxon>
        <taxon>Streptomycetaceae</taxon>
        <taxon>Streptomyces</taxon>
        <taxon>Streptomyces violaceoruber group</taxon>
    </lineage>
</organism>
<name>A0A1V0UG05_STRVN</name>
<gene>
    <name evidence="2" type="ORF">B1H20_23755</name>
</gene>
<dbReference type="KEGG" id="svu:B1H20_23755"/>
<feature type="compositionally biased region" description="Gly residues" evidence="1">
    <location>
        <begin position="1"/>
        <end position="13"/>
    </location>
</feature>
<accession>A0A1V0UG05</accession>
<proteinExistence type="predicted"/>
<evidence type="ECO:0000313" key="2">
    <source>
        <dbReference type="EMBL" id="ARF64057.1"/>
    </source>
</evidence>
<sequence length="119" mass="12069">MGCLPGGRRCGGVRGREAVPRAGRAGRRGREAAPGAADAADVRGGASGRPAPPGRPGAGGGGRGRPRPAAPPPAWRTGPRGSSLHRRPAGSPAREAPRRCRSSCRSLACHPSSRRCGRL</sequence>